<sequence length="93" mass="10316">MFEQAITILIFILVSPLWTVPLVMGIGLLNRSRQYEKLSNAKDGDENHHNRFLIYALEARKISELCFLLFGAALVVLFGGAAVLTIAITSLPK</sequence>
<dbReference type="AlphaFoldDB" id="A0A0G0Z2D5"/>
<accession>A0A0G0Z2D5</accession>
<name>A0A0G0Z2D5_9BACT</name>
<dbReference type="EMBL" id="LCDA01000004">
    <property type="protein sequence ID" value="KKS42950.1"/>
    <property type="molecule type" value="Genomic_DNA"/>
</dbReference>
<feature type="transmembrane region" description="Helical" evidence="1">
    <location>
        <begin position="6"/>
        <end position="29"/>
    </location>
</feature>
<feature type="transmembrane region" description="Helical" evidence="1">
    <location>
        <begin position="65"/>
        <end position="88"/>
    </location>
</feature>
<keyword evidence="1" id="KW-0472">Membrane</keyword>
<evidence type="ECO:0000313" key="3">
    <source>
        <dbReference type="Proteomes" id="UP000033854"/>
    </source>
</evidence>
<gene>
    <name evidence="2" type="ORF">UV06_C0004G0085</name>
</gene>
<keyword evidence="1" id="KW-1133">Transmembrane helix</keyword>
<evidence type="ECO:0000313" key="2">
    <source>
        <dbReference type="EMBL" id="KKS42950.1"/>
    </source>
</evidence>
<dbReference type="Proteomes" id="UP000033854">
    <property type="component" value="Unassembled WGS sequence"/>
</dbReference>
<organism evidence="2 3">
    <name type="scientific">Candidatus Collierbacteria bacterium GW2011_GWA2_42_17</name>
    <dbReference type="NCBI Taxonomy" id="1618378"/>
    <lineage>
        <taxon>Bacteria</taxon>
        <taxon>Candidatus Collieribacteriota</taxon>
    </lineage>
</organism>
<comment type="caution">
    <text evidence="2">The sequence shown here is derived from an EMBL/GenBank/DDBJ whole genome shotgun (WGS) entry which is preliminary data.</text>
</comment>
<proteinExistence type="predicted"/>
<evidence type="ECO:0000256" key="1">
    <source>
        <dbReference type="SAM" id="Phobius"/>
    </source>
</evidence>
<protein>
    <submittedName>
        <fullName evidence="2">Uncharacterized protein</fullName>
    </submittedName>
</protein>
<reference evidence="2 3" key="1">
    <citation type="journal article" date="2015" name="Nature">
        <title>rRNA introns, odd ribosomes, and small enigmatic genomes across a large radiation of phyla.</title>
        <authorList>
            <person name="Brown C.T."/>
            <person name="Hug L.A."/>
            <person name="Thomas B.C."/>
            <person name="Sharon I."/>
            <person name="Castelle C.J."/>
            <person name="Singh A."/>
            <person name="Wilkins M.J."/>
            <person name="Williams K.H."/>
            <person name="Banfield J.F."/>
        </authorList>
    </citation>
    <scope>NUCLEOTIDE SEQUENCE [LARGE SCALE GENOMIC DNA]</scope>
</reference>
<keyword evidence="1" id="KW-0812">Transmembrane</keyword>